<dbReference type="EMBL" id="CP035491">
    <property type="protein sequence ID" value="QAY74214.1"/>
    <property type="molecule type" value="Genomic_DNA"/>
</dbReference>
<dbReference type="PANTHER" id="PTHR44688">
    <property type="entry name" value="DNA-BINDING TRANSCRIPTIONAL ACTIVATOR DEVR_DOSR"/>
    <property type="match status" value="1"/>
</dbReference>
<protein>
    <submittedName>
        <fullName evidence="5">LuxR family transcriptional regulator</fullName>
    </submittedName>
</protein>
<dbReference type="PANTHER" id="PTHR44688:SF16">
    <property type="entry name" value="DNA-BINDING TRANSCRIPTIONAL ACTIVATOR DEVR_DOSR"/>
    <property type="match status" value="1"/>
</dbReference>
<organism evidence="5 6">
    <name type="scientific">Agromyces protaetiae</name>
    <dbReference type="NCBI Taxonomy" id="2509455"/>
    <lineage>
        <taxon>Bacteria</taxon>
        <taxon>Bacillati</taxon>
        <taxon>Actinomycetota</taxon>
        <taxon>Actinomycetes</taxon>
        <taxon>Micrococcales</taxon>
        <taxon>Microbacteriaceae</taxon>
        <taxon>Agromyces</taxon>
    </lineage>
</organism>
<evidence type="ECO:0000256" key="2">
    <source>
        <dbReference type="ARBA" id="ARBA00023125"/>
    </source>
</evidence>
<dbReference type="SMART" id="SM00421">
    <property type="entry name" value="HTH_LUXR"/>
    <property type="match status" value="1"/>
</dbReference>
<dbReference type="GO" id="GO:0006355">
    <property type="term" value="P:regulation of DNA-templated transcription"/>
    <property type="evidence" value="ECO:0007669"/>
    <property type="project" value="InterPro"/>
</dbReference>
<dbReference type="KEGG" id="agf:ET445_13655"/>
<reference evidence="5 6" key="1">
    <citation type="submission" date="2019-01" db="EMBL/GenBank/DDBJ databases">
        <title>Genome sequencing of strain FW100M-8.</title>
        <authorList>
            <person name="Heo J."/>
            <person name="Kim S.-J."/>
            <person name="Kim J.-S."/>
            <person name="Hong S.-B."/>
            <person name="Kwon S.-W."/>
        </authorList>
    </citation>
    <scope>NUCLEOTIDE SEQUENCE [LARGE SCALE GENOMIC DNA]</scope>
    <source>
        <strain evidence="5 6">FW100M-8</strain>
    </source>
</reference>
<keyword evidence="3" id="KW-0804">Transcription</keyword>
<feature type="domain" description="HTH luxR-type" evidence="4">
    <location>
        <begin position="235"/>
        <end position="300"/>
    </location>
</feature>
<dbReference type="InterPro" id="IPR036388">
    <property type="entry name" value="WH-like_DNA-bd_sf"/>
</dbReference>
<name>A0A4P6FE61_9MICO</name>
<dbReference type="PROSITE" id="PS50043">
    <property type="entry name" value="HTH_LUXR_2"/>
    <property type="match status" value="1"/>
</dbReference>
<dbReference type="InterPro" id="IPR016032">
    <property type="entry name" value="Sig_transdc_resp-reg_C-effctor"/>
</dbReference>
<keyword evidence="2" id="KW-0238">DNA-binding</keyword>
<accession>A0A4P6FE61</accession>
<dbReference type="SUPFAM" id="SSF46894">
    <property type="entry name" value="C-terminal effector domain of the bipartite response regulators"/>
    <property type="match status" value="1"/>
</dbReference>
<sequence>MREVRTGIAAAELFGRGFDRPVLYSLSAIMQAGVGEIAPAEGDAAEARSLSSAADYFGPVIHLTLSRAAVARALGDIDGAYDALASLSPRAMEEDRYRLFHVWWLPVLADLQLATGRLDPAEKTLEALAHAPATGAWIPVTRAWLGGRLAEARGDKARARGLYERGLEVKPVGGEPLWTRGQLLESYSGLLVATGELARGVRALKRTAQVYATVGARPALERVQQRIEALDVPAPAPWARELSSREHEIAAMVGRGFTNPEVAAELAISPKTVEYHLAKIYAKLGVPNRRGLRDLVAGGPGSWSDS</sequence>
<dbReference type="CDD" id="cd06170">
    <property type="entry name" value="LuxR_C_like"/>
    <property type="match status" value="1"/>
</dbReference>
<keyword evidence="1" id="KW-0805">Transcription regulation</keyword>
<dbReference type="Proteomes" id="UP000291259">
    <property type="component" value="Chromosome"/>
</dbReference>
<evidence type="ECO:0000256" key="3">
    <source>
        <dbReference type="ARBA" id="ARBA00023163"/>
    </source>
</evidence>
<evidence type="ECO:0000313" key="5">
    <source>
        <dbReference type="EMBL" id="QAY74214.1"/>
    </source>
</evidence>
<evidence type="ECO:0000313" key="6">
    <source>
        <dbReference type="Proteomes" id="UP000291259"/>
    </source>
</evidence>
<dbReference type="PRINTS" id="PR00038">
    <property type="entry name" value="HTHLUXR"/>
</dbReference>
<dbReference type="Pfam" id="PF00196">
    <property type="entry name" value="GerE"/>
    <property type="match status" value="1"/>
</dbReference>
<gene>
    <name evidence="5" type="ORF">ET445_13655</name>
</gene>
<dbReference type="InterPro" id="IPR000792">
    <property type="entry name" value="Tscrpt_reg_LuxR_C"/>
</dbReference>
<dbReference type="OrthoDB" id="483at2"/>
<dbReference type="Gene3D" id="1.10.10.10">
    <property type="entry name" value="Winged helix-like DNA-binding domain superfamily/Winged helix DNA-binding domain"/>
    <property type="match status" value="1"/>
</dbReference>
<evidence type="ECO:0000256" key="1">
    <source>
        <dbReference type="ARBA" id="ARBA00023015"/>
    </source>
</evidence>
<dbReference type="AlphaFoldDB" id="A0A4P6FE61"/>
<keyword evidence="6" id="KW-1185">Reference proteome</keyword>
<evidence type="ECO:0000259" key="4">
    <source>
        <dbReference type="PROSITE" id="PS50043"/>
    </source>
</evidence>
<dbReference type="GO" id="GO:0003677">
    <property type="term" value="F:DNA binding"/>
    <property type="evidence" value="ECO:0007669"/>
    <property type="project" value="UniProtKB-KW"/>
</dbReference>
<proteinExistence type="predicted"/>